<organism evidence="1 2">
    <name type="scientific">Steinernema carpocapsae</name>
    <name type="common">Entomopathogenic nematode</name>
    <dbReference type="NCBI Taxonomy" id="34508"/>
    <lineage>
        <taxon>Eukaryota</taxon>
        <taxon>Metazoa</taxon>
        <taxon>Ecdysozoa</taxon>
        <taxon>Nematoda</taxon>
        <taxon>Chromadorea</taxon>
        <taxon>Rhabditida</taxon>
        <taxon>Tylenchina</taxon>
        <taxon>Panagrolaimomorpha</taxon>
        <taxon>Strongyloidoidea</taxon>
        <taxon>Steinernematidae</taxon>
        <taxon>Steinernema</taxon>
    </lineage>
</organism>
<evidence type="ECO:0000313" key="1">
    <source>
        <dbReference type="EMBL" id="TMS35240.1"/>
    </source>
</evidence>
<keyword evidence="2" id="KW-1185">Reference proteome</keyword>
<sequence length="77" mass="8473">MGVDFGVPCVRTGSLKLAFIHVASTSSLKLACFLSVRTGSLKLAVSIDNQTELIIASGQRRRKLFKLDWQYNCEGLL</sequence>
<protein>
    <submittedName>
        <fullName evidence="1">Uncharacterized protein</fullName>
    </submittedName>
</protein>
<dbReference type="AlphaFoldDB" id="A0A4U8UPY2"/>
<accession>A0A4U8UPY2</accession>
<reference evidence="1 2" key="2">
    <citation type="journal article" date="2019" name="G3 (Bethesda)">
        <title>Hybrid Assembly of the Genome of the Entomopathogenic Nematode Steinernema carpocapsae Identifies the X-Chromosome.</title>
        <authorList>
            <person name="Serra L."/>
            <person name="Macchietto M."/>
            <person name="Macias-Munoz A."/>
            <person name="McGill C.J."/>
            <person name="Rodriguez I.M."/>
            <person name="Rodriguez B."/>
            <person name="Murad R."/>
            <person name="Mortazavi A."/>
        </authorList>
    </citation>
    <scope>NUCLEOTIDE SEQUENCE [LARGE SCALE GENOMIC DNA]</scope>
    <source>
        <strain evidence="1 2">ALL</strain>
    </source>
</reference>
<proteinExistence type="predicted"/>
<dbReference type="EMBL" id="AZBU02000001">
    <property type="protein sequence ID" value="TMS35240.1"/>
    <property type="molecule type" value="Genomic_DNA"/>
</dbReference>
<comment type="caution">
    <text evidence="1">The sequence shown here is derived from an EMBL/GenBank/DDBJ whole genome shotgun (WGS) entry which is preliminary data.</text>
</comment>
<reference evidence="1 2" key="1">
    <citation type="journal article" date="2015" name="Genome Biol.">
        <title>Comparative genomics of Steinernema reveals deeply conserved gene regulatory networks.</title>
        <authorList>
            <person name="Dillman A.R."/>
            <person name="Macchietto M."/>
            <person name="Porter C.F."/>
            <person name="Rogers A."/>
            <person name="Williams B."/>
            <person name="Antoshechkin I."/>
            <person name="Lee M.M."/>
            <person name="Goodwin Z."/>
            <person name="Lu X."/>
            <person name="Lewis E.E."/>
            <person name="Goodrich-Blair H."/>
            <person name="Stock S.P."/>
            <person name="Adams B.J."/>
            <person name="Sternberg P.W."/>
            <person name="Mortazavi A."/>
        </authorList>
    </citation>
    <scope>NUCLEOTIDE SEQUENCE [LARGE SCALE GENOMIC DNA]</scope>
    <source>
        <strain evidence="1 2">ALL</strain>
    </source>
</reference>
<dbReference type="Proteomes" id="UP000298663">
    <property type="component" value="Unassembled WGS sequence"/>
</dbReference>
<evidence type="ECO:0000313" key="2">
    <source>
        <dbReference type="Proteomes" id="UP000298663"/>
    </source>
</evidence>
<gene>
    <name evidence="1" type="ORF">L596_002685</name>
</gene>
<name>A0A4U8UPY2_STECR</name>